<name>A0A8K0KPF8_LADFU</name>
<accession>A0A8K0KPF8</accession>
<organism evidence="2 3">
    <name type="scientific">Ladona fulva</name>
    <name type="common">Scarce chaser dragonfly</name>
    <name type="synonym">Libellula fulva</name>
    <dbReference type="NCBI Taxonomy" id="123851"/>
    <lineage>
        <taxon>Eukaryota</taxon>
        <taxon>Metazoa</taxon>
        <taxon>Ecdysozoa</taxon>
        <taxon>Arthropoda</taxon>
        <taxon>Hexapoda</taxon>
        <taxon>Insecta</taxon>
        <taxon>Pterygota</taxon>
        <taxon>Palaeoptera</taxon>
        <taxon>Odonata</taxon>
        <taxon>Epiprocta</taxon>
        <taxon>Anisoptera</taxon>
        <taxon>Libelluloidea</taxon>
        <taxon>Libellulidae</taxon>
        <taxon>Ladona</taxon>
    </lineage>
</organism>
<protein>
    <submittedName>
        <fullName evidence="2">Uncharacterized protein</fullName>
    </submittedName>
</protein>
<reference evidence="2" key="1">
    <citation type="submission" date="2013-04" db="EMBL/GenBank/DDBJ databases">
        <authorList>
            <person name="Qu J."/>
            <person name="Murali S.C."/>
            <person name="Bandaranaike D."/>
            <person name="Bellair M."/>
            <person name="Blankenburg K."/>
            <person name="Chao H."/>
            <person name="Dinh H."/>
            <person name="Doddapaneni H."/>
            <person name="Downs B."/>
            <person name="Dugan-Rocha S."/>
            <person name="Elkadiri S."/>
            <person name="Gnanaolivu R.D."/>
            <person name="Hernandez B."/>
            <person name="Javaid M."/>
            <person name="Jayaseelan J.C."/>
            <person name="Lee S."/>
            <person name="Li M."/>
            <person name="Ming W."/>
            <person name="Munidasa M."/>
            <person name="Muniz J."/>
            <person name="Nguyen L."/>
            <person name="Ongeri F."/>
            <person name="Osuji N."/>
            <person name="Pu L.-L."/>
            <person name="Puazo M."/>
            <person name="Qu C."/>
            <person name="Quiroz J."/>
            <person name="Raj R."/>
            <person name="Weissenberger G."/>
            <person name="Xin Y."/>
            <person name="Zou X."/>
            <person name="Han Y."/>
            <person name="Richards S."/>
            <person name="Worley K."/>
            <person name="Muzny D."/>
            <person name="Gibbs R."/>
        </authorList>
    </citation>
    <scope>NUCLEOTIDE SEQUENCE</scope>
    <source>
        <strain evidence="2">Sampled in the wild</strain>
    </source>
</reference>
<feature type="region of interest" description="Disordered" evidence="1">
    <location>
        <begin position="61"/>
        <end position="94"/>
    </location>
</feature>
<gene>
    <name evidence="2" type="ORF">J437_LFUL015695</name>
</gene>
<feature type="compositionally biased region" description="Basic and acidic residues" evidence="1">
    <location>
        <begin position="162"/>
        <end position="172"/>
    </location>
</feature>
<evidence type="ECO:0000313" key="2">
    <source>
        <dbReference type="EMBL" id="KAG8237476.1"/>
    </source>
</evidence>
<feature type="region of interest" description="Disordered" evidence="1">
    <location>
        <begin position="140"/>
        <end position="182"/>
    </location>
</feature>
<reference evidence="2" key="2">
    <citation type="submission" date="2017-10" db="EMBL/GenBank/DDBJ databases">
        <title>Ladona fulva Genome sequencing and assembly.</title>
        <authorList>
            <person name="Murali S."/>
            <person name="Richards S."/>
            <person name="Bandaranaike D."/>
            <person name="Bellair M."/>
            <person name="Blankenburg K."/>
            <person name="Chao H."/>
            <person name="Dinh H."/>
            <person name="Doddapaneni H."/>
            <person name="Dugan-Rocha S."/>
            <person name="Elkadiri S."/>
            <person name="Gnanaolivu R."/>
            <person name="Hernandez B."/>
            <person name="Skinner E."/>
            <person name="Javaid M."/>
            <person name="Lee S."/>
            <person name="Li M."/>
            <person name="Ming W."/>
            <person name="Munidasa M."/>
            <person name="Muniz J."/>
            <person name="Nguyen L."/>
            <person name="Hughes D."/>
            <person name="Osuji N."/>
            <person name="Pu L.-L."/>
            <person name="Puazo M."/>
            <person name="Qu C."/>
            <person name="Quiroz J."/>
            <person name="Raj R."/>
            <person name="Weissenberger G."/>
            <person name="Xin Y."/>
            <person name="Zou X."/>
            <person name="Han Y."/>
            <person name="Worley K."/>
            <person name="Muzny D."/>
            <person name="Gibbs R."/>
        </authorList>
    </citation>
    <scope>NUCLEOTIDE SEQUENCE</scope>
    <source>
        <strain evidence="2">Sampled in the wild</strain>
    </source>
</reference>
<evidence type="ECO:0000256" key="1">
    <source>
        <dbReference type="SAM" id="MobiDB-lite"/>
    </source>
</evidence>
<dbReference type="OrthoDB" id="8069600at2759"/>
<keyword evidence="3" id="KW-1185">Reference proteome</keyword>
<dbReference type="EMBL" id="KZ309174">
    <property type="protein sequence ID" value="KAG8237476.1"/>
    <property type="molecule type" value="Genomic_DNA"/>
</dbReference>
<evidence type="ECO:0000313" key="3">
    <source>
        <dbReference type="Proteomes" id="UP000792457"/>
    </source>
</evidence>
<dbReference type="Proteomes" id="UP000792457">
    <property type="component" value="Unassembled WGS sequence"/>
</dbReference>
<dbReference type="AlphaFoldDB" id="A0A8K0KPF8"/>
<sequence>MASEGTAELKWKECSRKLRHGCQSREVLYENDELIEKLKKQLEEAQDKIVKLLKENELLRENQKKRVNAEERKDAGNSESLREEPKKSENAEERNTVKAKIFRVMGDSMIRYAGAIPRAEGAVVVCFPGMKTEEMEKRIGRLEDEREEEGASEGVGLSVRQRTAEETWRVHEGAASTDNSGGILTRLGAEEFNKEMSLRGRKKQSINSVDAETYNPEIVVGTETWLSSTIFSNEIFPRNFTVYRRDRDTRGGGIFVGVKEEIR</sequence>
<proteinExistence type="predicted"/>
<comment type="caution">
    <text evidence="2">The sequence shown here is derived from an EMBL/GenBank/DDBJ whole genome shotgun (WGS) entry which is preliminary data.</text>
</comment>